<evidence type="ECO:0000259" key="11">
    <source>
        <dbReference type="PROSITE" id="PS51387"/>
    </source>
</evidence>
<gene>
    <name evidence="9" type="primary">cyn1</name>
    <name evidence="12" type="ORF">VTL71DRAFT_14605</name>
</gene>
<dbReference type="PANTHER" id="PTHR42973">
    <property type="entry name" value="BINDING OXIDOREDUCTASE, PUTATIVE (AFU_ORTHOLOGUE AFUA_1G17690)-RELATED"/>
    <property type="match status" value="1"/>
</dbReference>
<evidence type="ECO:0000256" key="9">
    <source>
        <dbReference type="HAMAP-Rule" id="MF_03139"/>
    </source>
</evidence>
<dbReference type="InterPro" id="IPR001387">
    <property type="entry name" value="Cro/C1-type_HTH"/>
</dbReference>
<evidence type="ECO:0000256" key="5">
    <source>
        <dbReference type="ARBA" id="ARBA00022827"/>
    </source>
</evidence>
<dbReference type="InterPro" id="IPR036581">
    <property type="entry name" value="Cyanate_lyase_C_sf"/>
</dbReference>
<keyword evidence="6" id="KW-0560">Oxidoreductase</keyword>
<proteinExistence type="inferred from homology"/>
<dbReference type="HAMAP" id="MF_00535">
    <property type="entry name" value="Cyanate_hydrat"/>
    <property type="match status" value="1"/>
</dbReference>
<feature type="domain" description="HTH cro/C1-type" evidence="10">
    <location>
        <begin position="30"/>
        <end position="78"/>
    </location>
</feature>
<evidence type="ECO:0000256" key="7">
    <source>
        <dbReference type="ARBA" id="ARBA00023239"/>
    </source>
</evidence>
<feature type="active site" evidence="9">
    <location>
        <position position="117"/>
    </location>
</feature>
<feature type="active site" evidence="9">
    <location>
        <position position="140"/>
    </location>
</feature>
<comment type="similarity">
    <text evidence="9">Belongs to the cyanase family.</text>
</comment>
<evidence type="ECO:0000256" key="4">
    <source>
        <dbReference type="ARBA" id="ARBA00022630"/>
    </source>
</evidence>
<dbReference type="SUPFAM" id="SSF55234">
    <property type="entry name" value="Cyanase C-terminal domain"/>
    <property type="match status" value="1"/>
</dbReference>
<dbReference type="PANTHER" id="PTHR42973:SF7">
    <property type="entry name" value="FAD-BINDING PCMH-TYPE DOMAIN-CONTAINING PROTEIN"/>
    <property type="match status" value="1"/>
</dbReference>
<dbReference type="Gene3D" id="3.40.462.20">
    <property type="match status" value="1"/>
</dbReference>
<evidence type="ECO:0000259" key="10">
    <source>
        <dbReference type="PROSITE" id="PS50943"/>
    </source>
</evidence>
<dbReference type="InterPro" id="IPR036318">
    <property type="entry name" value="FAD-bd_PCMH-like_sf"/>
</dbReference>
<protein>
    <recommendedName>
        <fullName evidence="9">Cyanate hydratase</fullName>
        <shortName evidence="9">Cyanase</shortName>
        <ecNumber evidence="9">4.2.1.104</ecNumber>
    </recommendedName>
    <alternativeName>
        <fullName evidence="9">Cyanate hydrolase</fullName>
    </alternativeName>
    <alternativeName>
        <fullName evidence="9">Cyanate lyase</fullName>
    </alternativeName>
</protein>
<comment type="function">
    <text evidence="1 9">Catalyzes the reaction of cyanate with bicarbonate to produce ammonia and carbon dioxide.</text>
</comment>
<evidence type="ECO:0000256" key="2">
    <source>
        <dbReference type="ARBA" id="ARBA00005466"/>
    </source>
</evidence>
<evidence type="ECO:0000256" key="6">
    <source>
        <dbReference type="ARBA" id="ARBA00023002"/>
    </source>
</evidence>
<dbReference type="Gene3D" id="3.30.1160.10">
    <property type="entry name" value="Cyanate lyase, C-terminal domain"/>
    <property type="match status" value="1"/>
</dbReference>
<dbReference type="Pfam" id="PF01565">
    <property type="entry name" value="FAD_binding_4"/>
    <property type="match status" value="1"/>
</dbReference>
<dbReference type="NCBIfam" id="TIGR00673">
    <property type="entry name" value="cynS"/>
    <property type="match status" value="1"/>
</dbReference>
<evidence type="ECO:0000313" key="12">
    <source>
        <dbReference type="EMBL" id="KAL2069926.1"/>
    </source>
</evidence>
<name>A0ABR4CIY5_9HELO</name>
<feature type="active site" evidence="9">
    <location>
        <position position="114"/>
    </location>
</feature>
<keyword evidence="13" id="KW-1185">Reference proteome</keyword>
<dbReference type="Gene3D" id="3.30.465.10">
    <property type="match status" value="1"/>
</dbReference>
<dbReference type="InterPro" id="IPR010982">
    <property type="entry name" value="Lambda_DNA-bd_dom_sf"/>
</dbReference>
<dbReference type="EC" id="4.2.1.104" evidence="9"/>
<dbReference type="Gene3D" id="1.10.260.40">
    <property type="entry name" value="lambda repressor-like DNA-binding domains"/>
    <property type="match status" value="1"/>
</dbReference>
<evidence type="ECO:0000256" key="3">
    <source>
        <dbReference type="ARBA" id="ARBA00009802"/>
    </source>
</evidence>
<evidence type="ECO:0000256" key="8">
    <source>
        <dbReference type="ARBA" id="ARBA00035107"/>
    </source>
</evidence>
<comment type="similarity">
    <text evidence="3">Belongs to the MBF1 family.</text>
</comment>
<keyword evidence="5" id="KW-0274">FAD</keyword>
<dbReference type="Pfam" id="PF02560">
    <property type="entry name" value="Cyanate_lyase"/>
    <property type="match status" value="1"/>
</dbReference>
<comment type="caution">
    <text evidence="12">The sequence shown here is derived from an EMBL/GenBank/DDBJ whole genome shotgun (WGS) entry which is preliminary data.</text>
</comment>
<dbReference type="InterPro" id="IPR016166">
    <property type="entry name" value="FAD-bd_PCMH"/>
</dbReference>
<feature type="domain" description="FAD-binding PCMH-type" evidence="11">
    <location>
        <begin position="385"/>
        <end position="571"/>
    </location>
</feature>
<dbReference type="EMBL" id="JAZHXI010000007">
    <property type="protein sequence ID" value="KAL2069926.1"/>
    <property type="molecule type" value="Genomic_DNA"/>
</dbReference>
<dbReference type="SUPFAM" id="SSF56176">
    <property type="entry name" value="FAD-binding/transporter-associated domain-like"/>
    <property type="match status" value="1"/>
</dbReference>
<sequence>MASQPIATLDESIIPRLPAVSPKLFAAKAAKKLTFEALAKELDRSEVAVAALFYGQAQPNAADISKLAQILSLDEAELAALTPANIIVFHLDYAGFPDRGRAGPMPPVEPLIYRLYEIVQNYGYAYKAVINEKFGDGIMSAIAFSTKVDKEVDDQGVTWVNISLRGKCANLQQDYILRRLERSVALPYTGLQIKALRSELPLELQQTKPGQMHYSLIPKFPNIEFVVTLYDPLIRTRPCLYYQLSQPHNHITDDHLKLEDASLKYVKTSQFSLTYTKSPTATYEAHYVDFLSPSGSFVPDSCWPSPESWSALNVSVSGKLIKTTPPAAVCYPGPEKNLAACAAVLTDLTNSTYIANNPIALDYPIKETCPVVNYTAGALPGDCIIGSLPVYAVNASSPEDVSQAVNFARAHNIRFVVRNTGHDILGRSTGYGSLEVWIRHLRQGIQFQKRYIASDRSTESGWTGSAFFIGGGYVWGDVYAEANKRNVVVVGGGNPSVGCIGGWAQGGGHSPASRNYGLGADQILEAQVVLASGEIVTANACQNTDVFFAIRGGGGGTYGVVVSTVVKAYPSTPVVAQVFQIAPVNDTYIPEFMEALAIIYDSYPALNDGGFSGYGSWAVRSYAPVVSTYFSGYQHVFAVFNQTLSSAQATFAPVAARLAPYNRTSLSISTTYSSFPSYQSYYTTLSGVQSPVGTSGAVGSRLLDRAALTYSPALKTMLNVTAGLPGQFAQSNVCMVSGGQVFADAHDPNSGVNPAWRTSYVHNLVARGLPPRSNAAELQAVHDDITYTKVGAMRDLAPETGSYMNEADRLDPLFLENFYGGSLERLREVKRKYDPTDLFYCPTCVGSENWHEDSSGRLCRNV</sequence>
<evidence type="ECO:0000256" key="1">
    <source>
        <dbReference type="ARBA" id="ARBA00003561"/>
    </source>
</evidence>
<reference evidence="12 13" key="1">
    <citation type="journal article" date="2024" name="Commun. Biol.">
        <title>Comparative genomic analysis of thermophilic fungi reveals convergent evolutionary adaptations and gene losses.</title>
        <authorList>
            <person name="Steindorff A.S."/>
            <person name="Aguilar-Pontes M.V."/>
            <person name="Robinson A.J."/>
            <person name="Andreopoulos B."/>
            <person name="LaButti K."/>
            <person name="Kuo A."/>
            <person name="Mondo S."/>
            <person name="Riley R."/>
            <person name="Otillar R."/>
            <person name="Haridas S."/>
            <person name="Lipzen A."/>
            <person name="Grimwood J."/>
            <person name="Schmutz J."/>
            <person name="Clum A."/>
            <person name="Reid I.D."/>
            <person name="Moisan M.C."/>
            <person name="Butler G."/>
            <person name="Nguyen T.T.M."/>
            <person name="Dewar K."/>
            <person name="Conant G."/>
            <person name="Drula E."/>
            <person name="Henrissat B."/>
            <person name="Hansel C."/>
            <person name="Singer S."/>
            <person name="Hutchinson M.I."/>
            <person name="de Vries R.P."/>
            <person name="Natvig D.O."/>
            <person name="Powell A.J."/>
            <person name="Tsang A."/>
            <person name="Grigoriev I.V."/>
        </authorList>
    </citation>
    <scope>NUCLEOTIDE SEQUENCE [LARGE SCALE GENOMIC DNA]</scope>
    <source>
        <strain evidence="12 13">CBS 494.80</strain>
    </source>
</reference>
<keyword evidence="4" id="KW-0285">Flavoprotein</keyword>
<dbReference type="InterPro" id="IPR008076">
    <property type="entry name" value="Cyanase"/>
</dbReference>
<comment type="function">
    <text evidence="8">Transcriptional coactivator that stimulates GCN4-dependent transcriptional activity by bridging the DNA-binding region of GCN4 and TBP (SPT15), thereby recruiting TBP to GCN4-bound promoters. Involved in induction of the ribosome quality control (RQC) pathway; a pathway that degrades nascent peptide chains during problematic translation. Required to prevent stalled ribosomes from frameshifting.</text>
</comment>
<dbReference type="PROSITE" id="PS50943">
    <property type="entry name" value="HTH_CROC1"/>
    <property type="match status" value="1"/>
</dbReference>
<dbReference type="Pfam" id="PF08031">
    <property type="entry name" value="BBE"/>
    <property type="match status" value="1"/>
</dbReference>
<dbReference type="InterPro" id="IPR003712">
    <property type="entry name" value="Cyanate_lyase_C"/>
</dbReference>
<comment type="catalytic activity">
    <reaction evidence="9">
        <text>cyanate + hydrogencarbonate + 3 H(+) = NH4(+) + 2 CO2</text>
        <dbReference type="Rhea" id="RHEA:11120"/>
        <dbReference type="ChEBI" id="CHEBI:15378"/>
        <dbReference type="ChEBI" id="CHEBI:16526"/>
        <dbReference type="ChEBI" id="CHEBI:17544"/>
        <dbReference type="ChEBI" id="CHEBI:28938"/>
        <dbReference type="ChEBI" id="CHEBI:29195"/>
        <dbReference type="EC" id="4.2.1.104"/>
    </reaction>
</comment>
<dbReference type="PRINTS" id="PR01693">
    <property type="entry name" value="CYANASE"/>
</dbReference>
<dbReference type="InterPro" id="IPR006094">
    <property type="entry name" value="Oxid_FAD_bind_N"/>
</dbReference>
<dbReference type="InterPro" id="IPR016169">
    <property type="entry name" value="FAD-bd_PCMH_sub2"/>
</dbReference>
<dbReference type="Proteomes" id="UP001595075">
    <property type="component" value="Unassembled WGS sequence"/>
</dbReference>
<keyword evidence="7 9" id="KW-0456">Lyase</keyword>
<dbReference type="SUPFAM" id="SSF47413">
    <property type="entry name" value="lambda repressor-like DNA-binding domains"/>
    <property type="match status" value="1"/>
</dbReference>
<organism evidence="12 13">
    <name type="scientific">Oculimacula yallundae</name>
    <dbReference type="NCBI Taxonomy" id="86028"/>
    <lineage>
        <taxon>Eukaryota</taxon>
        <taxon>Fungi</taxon>
        <taxon>Dikarya</taxon>
        <taxon>Ascomycota</taxon>
        <taxon>Pezizomycotina</taxon>
        <taxon>Leotiomycetes</taxon>
        <taxon>Helotiales</taxon>
        <taxon>Ploettnerulaceae</taxon>
        <taxon>Oculimacula</taxon>
    </lineage>
</organism>
<dbReference type="InterPro" id="IPR050416">
    <property type="entry name" value="FAD-linked_Oxidoreductase"/>
</dbReference>
<comment type="similarity">
    <text evidence="2">Belongs to the oxygen-dependent FAD-linked oxidoreductase family.</text>
</comment>
<dbReference type="SMART" id="SM01116">
    <property type="entry name" value="Cyanate_lyase"/>
    <property type="match status" value="1"/>
</dbReference>
<dbReference type="InterPro" id="IPR012951">
    <property type="entry name" value="BBE"/>
</dbReference>
<evidence type="ECO:0000313" key="13">
    <source>
        <dbReference type="Proteomes" id="UP001595075"/>
    </source>
</evidence>
<accession>A0ABR4CIY5</accession>
<dbReference type="PROSITE" id="PS51387">
    <property type="entry name" value="FAD_PCMH"/>
    <property type="match status" value="1"/>
</dbReference>